<keyword evidence="10" id="KW-1185">Reference proteome</keyword>
<evidence type="ECO:0000256" key="2">
    <source>
        <dbReference type="ARBA" id="ARBA00010616"/>
    </source>
</evidence>
<dbReference type="GO" id="GO:0031386">
    <property type="term" value="F:protein tag activity"/>
    <property type="evidence" value="ECO:0007669"/>
    <property type="project" value="UniProtKB-UniRule"/>
</dbReference>
<comment type="subunit">
    <text evidence="7">Strongly interacts with the proteasome-associated ATPase ARC through a hydrophobic interface; the interacting region of Pup lies in its C-terminal half. There is one Pup binding site per ARC hexamer ring.</text>
</comment>
<dbReference type="HAMAP" id="MF_02106">
    <property type="entry name" value="Pup"/>
    <property type="match status" value="1"/>
</dbReference>
<dbReference type="GO" id="GO:0019941">
    <property type="term" value="P:modification-dependent protein catabolic process"/>
    <property type="evidence" value="ECO:0007669"/>
    <property type="project" value="UniProtKB-UniRule"/>
</dbReference>
<dbReference type="GO" id="GO:0070490">
    <property type="term" value="P:protein pupylation"/>
    <property type="evidence" value="ECO:0007669"/>
    <property type="project" value="UniProtKB-UniRule"/>
</dbReference>
<comment type="caution">
    <text evidence="7">Lacks conserved residue(s) required for the propagation of feature annotation.</text>
</comment>
<comment type="PTM">
    <text evidence="7">Is modified by deamidation of its C-terminal glutamine to glutamate by the deamidase Dop, a prerequisite to the subsequent pupylation process.</text>
</comment>
<organism evidence="9 10">
    <name type="scientific">Corynebacterium tuscaniense</name>
    <dbReference type="NCBI Taxonomy" id="302449"/>
    <lineage>
        <taxon>Bacteria</taxon>
        <taxon>Bacillati</taxon>
        <taxon>Actinomycetota</taxon>
        <taxon>Actinomycetes</taxon>
        <taxon>Mycobacteriales</taxon>
        <taxon>Corynebacteriaceae</taxon>
        <taxon>Corynebacterium</taxon>
    </lineage>
</organism>
<feature type="cross-link" description="Isoglutamyl lysine isopeptide (Gln-Lys) (interchain with K-? in acceptor proteins)" evidence="7">
    <location>
        <position position="60"/>
    </location>
</feature>
<evidence type="ECO:0000256" key="5">
    <source>
        <dbReference type="ARBA" id="ARBA00022786"/>
    </source>
</evidence>
<dbReference type="GO" id="GO:0010498">
    <property type="term" value="P:proteasomal protein catabolic process"/>
    <property type="evidence" value="ECO:0007669"/>
    <property type="project" value="UniProtKB-UniRule"/>
</dbReference>
<comment type="function">
    <text evidence="7">Protein modifier that is covalently attached to lysine residues of substrate proteins, thereby targeting them for proteasomal degradation. The tagging system is termed pupylation.</text>
</comment>
<sequence length="60" mass="6394">MAQEHITKHSGGSEDDGDAQDAGQVTVNTAGTDDLLDEIDSLLDNNAEEFVRSYVQKGGQ</sequence>
<dbReference type="UniPathway" id="UPA00997"/>
<feature type="modified residue" description="Deamidated glutamine" evidence="7">
    <location>
        <position position="60"/>
    </location>
</feature>
<protein>
    <recommendedName>
        <fullName evidence="3 7">Prokaryotic ubiquitin-like protein Pup</fullName>
    </recommendedName>
    <alternativeName>
        <fullName evidence="6 7">Bacterial ubiquitin-like modifier</fullName>
    </alternativeName>
</protein>
<evidence type="ECO:0000313" key="10">
    <source>
        <dbReference type="Proteomes" id="UP000235836"/>
    </source>
</evidence>
<reference evidence="9 10" key="1">
    <citation type="submission" date="2017-09" db="EMBL/GenBank/DDBJ databases">
        <title>Bacterial strain isolated from the female urinary microbiota.</title>
        <authorList>
            <person name="Thomas-White K."/>
            <person name="Kumar N."/>
            <person name="Forster S."/>
            <person name="Putonti C."/>
            <person name="Lawley T."/>
            <person name="Wolfe A.J."/>
        </authorList>
    </citation>
    <scope>NUCLEOTIDE SEQUENCE [LARGE SCALE GENOMIC DNA]</scope>
    <source>
        <strain evidence="9 10">UMB0792</strain>
    </source>
</reference>
<feature type="region of interest" description="Disordered" evidence="8">
    <location>
        <begin position="1"/>
        <end position="32"/>
    </location>
</feature>
<evidence type="ECO:0000313" key="9">
    <source>
        <dbReference type="EMBL" id="PMC65163.1"/>
    </source>
</evidence>
<comment type="similarity">
    <text evidence="2 7">Belongs to the prokaryotic ubiquitin-like protein family.</text>
</comment>
<evidence type="ECO:0000256" key="1">
    <source>
        <dbReference type="ARBA" id="ARBA00004707"/>
    </source>
</evidence>
<dbReference type="RefSeq" id="WP_034663289.1">
    <property type="nucleotide sequence ID" value="NZ_JBHRZL010000016.1"/>
</dbReference>
<evidence type="ECO:0000256" key="6">
    <source>
        <dbReference type="ARBA" id="ARBA00032321"/>
    </source>
</evidence>
<gene>
    <name evidence="7" type="primary">pup</name>
    <name evidence="9" type="ORF">CJ203_01715</name>
</gene>
<proteinExistence type="inferred from homology"/>
<dbReference type="EMBL" id="PNHG01000002">
    <property type="protein sequence ID" value="PMC65163.1"/>
    <property type="molecule type" value="Genomic_DNA"/>
</dbReference>
<accession>A0A2N6T774</accession>
<dbReference type="AlphaFoldDB" id="A0A2N6T774"/>
<comment type="caution">
    <text evidence="9">The sequence shown here is derived from an EMBL/GenBank/DDBJ whole genome shotgun (WGS) entry which is preliminary data.</text>
</comment>
<dbReference type="Proteomes" id="UP000235836">
    <property type="component" value="Unassembled WGS sequence"/>
</dbReference>
<name>A0A2N6T774_9CORY</name>
<dbReference type="Pfam" id="PF05639">
    <property type="entry name" value="Pup"/>
    <property type="match status" value="1"/>
</dbReference>
<keyword evidence="5 7" id="KW-0833">Ubl conjugation pathway</keyword>
<evidence type="ECO:0000256" key="7">
    <source>
        <dbReference type="HAMAP-Rule" id="MF_02106"/>
    </source>
</evidence>
<evidence type="ECO:0000256" key="4">
    <source>
        <dbReference type="ARBA" id="ARBA00022499"/>
    </source>
</evidence>
<dbReference type="InterPro" id="IPR008515">
    <property type="entry name" value="Ubiquitin-like_Pup"/>
</dbReference>
<evidence type="ECO:0000256" key="3">
    <source>
        <dbReference type="ARBA" id="ARBA00016748"/>
    </source>
</evidence>
<evidence type="ECO:0000256" key="8">
    <source>
        <dbReference type="SAM" id="MobiDB-lite"/>
    </source>
</evidence>
<keyword evidence="4 7" id="KW-1017">Isopeptide bond</keyword>
<dbReference type="NCBIfam" id="TIGR03687">
    <property type="entry name" value="pupylate_cterm"/>
    <property type="match status" value="1"/>
</dbReference>
<comment type="pathway">
    <text evidence="1 7">Protein degradation; proteasomal Pup-dependent pathway.</text>
</comment>
<comment type="domain">
    <text evidence="7">The N-terminal unstructured half of Pup provides a signal required to initiate unfolding and degradation by the proteasome but is not needed for pupylation, while the C-terminal helical half of Pup interacts with ARC to target proteins to the proteasome.</text>
</comment>
<dbReference type="GO" id="GO:0070628">
    <property type="term" value="F:proteasome binding"/>
    <property type="evidence" value="ECO:0007669"/>
    <property type="project" value="UniProtKB-UniRule"/>
</dbReference>